<evidence type="ECO:0008006" key="6">
    <source>
        <dbReference type="Google" id="ProtNLM"/>
    </source>
</evidence>
<evidence type="ECO:0000259" key="3">
    <source>
        <dbReference type="Pfam" id="PF19417"/>
    </source>
</evidence>
<sequence length="358" mass="42480">MSKEYNGLNLEREKIINSIKKFCNIEFDKFTVDKDFEIKDNTRRRVNVEGDGKIFYMDFHFNDKGTTTIEDFGGKEQDIKKKLAYFIKNDDDCKIGDDSKNKWFVAKNIENSDLKSILELVEESEYYKKTIEKKECTYKTLYKYKGKYNEDLTIEYYNTKTLVIKGKPLLLFNEVMVIIGELIDLDDMPKTFNNYYNVGIKKDEILSQYEIIMPNSYGKHPCKLKKVLLQSVYNSNLEGDMFEYTYLSFPALRALEGHLKYIVHNHSIIIEKNRISSIFESKDNKYYLKQKSKSKIKSKDKIEYIEKAYNYYCRHRHGLCHWNDFGEPLDTTRIIENIDDAKKLINDTLLLIDSYYIL</sequence>
<protein>
    <recommendedName>
        <fullName evidence="6">Bacterial toxin RNase RnlA/LsoA DBD domain-containing protein</fullName>
    </recommendedName>
</protein>
<dbReference type="Gene3D" id="3.30.160.690">
    <property type="entry name" value="Bacterial toxin RNase RnlA/LsoA, N repeated domain"/>
    <property type="match status" value="1"/>
</dbReference>
<accession>A0A7U4JR09</accession>
<dbReference type="KEGG" id="cld:CLSPO_c30010"/>
<dbReference type="Pfam" id="PF19034">
    <property type="entry name" value="RnlA-toxin_DBD"/>
    <property type="match status" value="1"/>
</dbReference>
<dbReference type="RefSeq" id="WP_033060900.1">
    <property type="nucleotide sequence ID" value="NZ_CP009225.1"/>
</dbReference>
<dbReference type="Proteomes" id="UP000033052">
    <property type="component" value="Chromosome"/>
</dbReference>
<proteinExistence type="predicted"/>
<dbReference type="Gene3D" id="6.10.250.2650">
    <property type="match status" value="1"/>
</dbReference>
<dbReference type="InterPro" id="IPR031845">
    <property type="entry name" value="RnlA_toxin_NRD"/>
</dbReference>
<evidence type="ECO:0000313" key="5">
    <source>
        <dbReference type="Proteomes" id="UP000033052"/>
    </source>
</evidence>
<reference evidence="4 5" key="1">
    <citation type="journal article" date="2015" name="PLoS ONE">
        <title>A universal mariner transposon system for forward genetic studies in the genus clostridium.</title>
        <authorList>
            <person name="Zhang Y."/>
            <person name="Grosse-Honebrink A."/>
            <person name="Minton N.P."/>
        </authorList>
    </citation>
    <scope>NUCLEOTIDE SEQUENCE [LARGE SCALE GENOMIC DNA]</scope>
    <source>
        <strain evidence="4 5">NCIMB 10696</strain>
    </source>
</reference>
<dbReference type="Gene3D" id="3.30.310.240">
    <property type="entry name" value="Bacterial toxin RNase RnlA/LsoA, N-terminal domain"/>
    <property type="match status" value="1"/>
</dbReference>
<dbReference type="EMBL" id="CP009225">
    <property type="protein sequence ID" value="AKC63721.1"/>
    <property type="molecule type" value="Genomic_DNA"/>
</dbReference>
<gene>
    <name evidence="4" type="ORF">CLSPO_c30010</name>
</gene>
<feature type="domain" description="Bacterial toxin RNase RnlA/LsoA N-terminal repeated" evidence="1">
    <location>
        <begin position="101"/>
        <end position="184"/>
    </location>
</feature>
<dbReference type="InterPro" id="IPR045837">
    <property type="entry name" value="RnlA_toxin_N"/>
</dbReference>
<feature type="domain" description="Bacterial toxin RNase RnlA/LsoA N-terminal" evidence="3">
    <location>
        <begin position="5"/>
        <end position="87"/>
    </location>
</feature>
<dbReference type="AlphaFoldDB" id="A0A7U4JR09"/>
<evidence type="ECO:0000259" key="1">
    <source>
        <dbReference type="Pfam" id="PF15935"/>
    </source>
</evidence>
<evidence type="ECO:0000259" key="2">
    <source>
        <dbReference type="Pfam" id="PF19034"/>
    </source>
</evidence>
<dbReference type="Pfam" id="PF15935">
    <property type="entry name" value="RnlA_toxin"/>
    <property type="match status" value="1"/>
</dbReference>
<dbReference type="Pfam" id="PF19417">
    <property type="entry name" value="RnlA_toxin_N"/>
    <property type="match status" value="1"/>
</dbReference>
<dbReference type="GO" id="GO:0004521">
    <property type="term" value="F:RNA endonuclease activity"/>
    <property type="evidence" value="ECO:0007669"/>
    <property type="project" value="InterPro"/>
</dbReference>
<evidence type="ECO:0000313" key="4">
    <source>
        <dbReference type="EMBL" id="AKC63721.1"/>
    </source>
</evidence>
<dbReference type="InterPro" id="IPR043994">
    <property type="entry name" value="RnlA/LsoA-toxin_DBD"/>
</dbReference>
<feature type="domain" description="Bacterial toxin RNase RnlA/LsoA DBD" evidence="2">
    <location>
        <begin position="203"/>
        <end position="322"/>
    </location>
</feature>
<organism evidence="4 5">
    <name type="scientific">Clostridium sporogenes</name>
    <dbReference type="NCBI Taxonomy" id="1509"/>
    <lineage>
        <taxon>Bacteria</taxon>
        <taxon>Bacillati</taxon>
        <taxon>Bacillota</taxon>
        <taxon>Clostridia</taxon>
        <taxon>Eubacteriales</taxon>
        <taxon>Clostridiaceae</taxon>
        <taxon>Clostridium</taxon>
    </lineage>
</organism>
<dbReference type="GeneID" id="92939633"/>
<name>A0A7U4JR09_CLOSG</name>